<dbReference type="Proteomes" id="UP001620626">
    <property type="component" value="Unassembled WGS sequence"/>
</dbReference>
<reference evidence="3 4" key="1">
    <citation type="submission" date="2024-10" db="EMBL/GenBank/DDBJ databases">
        <authorList>
            <person name="Kim D."/>
        </authorList>
    </citation>
    <scope>NUCLEOTIDE SEQUENCE [LARGE SCALE GENOMIC DNA]</scope>
    <source>
        <strain evidence="3">BH-2024</strain>
    </source>
</reference>
<dbReference type="Gene3D" id="1.10.418.10">
    <property type="entry name" value="Calponin-like domain"/>
    <property type="match status" value="1"/>
</dbReference>
<dbReference type="AlphaFoldDB" id="A0ABD2KPJ9"/>
<feature type="domain" description="Calponin-homology (CH)" evidence="1">
    <location>
        <begin position="24"/>
        <end position="135"/>
    </location>
</feature>
<dbReference type="PANTHER" id="PTHR47385">
    <property type="entry name" value="CALPONIN"/>
    <property type="match status" value="1"/>
</dbReference>
<dbReference type="SUPFAM" id="SSF47576">
    <property type="entry name" value="Calponin-homology domain, CH-domain"/>
    <property type="match status" value="1"/>
</dbReference>
<evidence type="ECO:0000313" key="2">
    <source>
        <dbReference type="EMBL" id="KAL3100863.1"/>
    </source>
</evidence>
<name>A0ABD2KPJ9_9BILA</name>
<sequence length="167" mass="18439">MVHRSSSSGLSVAVMGKQANKYNVLEGTLLLEWMKKVTGANGIKTDGSADNFVAQLKDGTLLCKLALKLEPNSIKGVTDKAGSAFQQMSNLELFIDFCRKQGVITQELFRAVDLVEARDLYSVCMTLNSLGRIMEKRGKTGPRRVSVHEIVNLPLADQLRIHDIKTF</sequence>
<dbReference type="InterPro" id="IPR001715">
    <property type="entry name" value="CH_dom"/>
</dbReference>
<dbReference type="PANTHER" id="PTHR47385:SF9">
    <property type="entry name" value="CALPONIN-HOMOLOGY (CH) DOMAIN-CONTAINING PROTEIN"/>
    <property type="match status" value="1"/>
</dbReference>
<organism evidence="3 4">
    <name type="scientific">Heterodera trifolii</name>
    <dbReference type="NCBI Taxonomy" id="157864"/>
    <lineage>
        <taxon>Eukaryota</taxon>
        <taxon>Metazoa</taxon>
        <taxon>Ecdysozoa</taxon>
        <taxon>Nematoda</taxon>
        <taxon>Chromadorea</taxon>
        <taxon>Rhabditida</taxon>
        <taxon>Tylenchina</taxon>
        <taxon>Tylenchomorpha</taxon>
        <taxon>Tylenchoidea</taxon>
        <taxon>Heteroderidae</taxon>
        <taxon>Heteroderinae</taxon>
        <taxon>Heterodera</taxon>
    </lineage>
</organism>
<dbReference type="EMBL" id="JBICBT010000784">
    <property type="protein sequence ID" value="KAL3100863.1"/>
    <property type="molecule type" value="Genomic_DNA"/>
</dbReference>
<gene>
    <name evidence="3" type="ORF">niasHT_028938</name>
    <name evidence="2" type="ORF">niasHT_029284</name>
</gene>
<keyword evidence="4" id="KW-1185">Reference proteome</keyword>
<dbReference type="EMBL" id="JBICBT010000709">
    <property type="protein sequence ID" value="KAL3104515.1"/>
    <property type="molecule type" value="Genomic_DNA"/>
</dbReference>
<evidence type="ECO:0000313" key="4">
    <source>
        <dbReference type="Proteomes" id="UP001620626"/>
    </source>
</evidence>
<dbReference type="InterPro" id="IPR050606">
    <property type="entry name" value="Calponin-like"/>
</dbReference>
<comment type="caution">
    <text evidence="3">The sequence shown here is derived from an EMBL/GenBank/DDBJ whole genome shotgun (WGS) entry which is preliminary data.</text>
</comment>
<dbReference type="SMART" id="SM00033">
    <property type="entry name" value="CH"/>
    <property type="match status" value="1"/>
</dbReference>
<evidence type="ECO:0000313" key="3">
    <source>
        <dbReference type="EMBL" id="KAL3104515.1"/>
    </source>
</evidence>
<dbReference type="Pfam" id="PF00307">
    <property type="entry name" value="CH"/>
    <property type="match status" value="1"/>
</dbReference>
<dbReference type="PROSITE" id="PS50021">
    <property type="entry name" value="CH"/>
    <property type="match status" value="1"/>
</dbReference>
<protein>
    <recommendedName>
        <fullName evidence="1">Calponin-homology (CH) domain-containing protein</fullName>
    </recommendedName>
</protein>
<accession>A0ABD2KPJ9</accession>
<dbReference type="PRINTS" id="PR00888">
    <property type="entry name" value="SM22CALPONIN"/>
</dbReference>
<dbReference type="InterPro" id="IPR003096">
    <property type="entry name" value="SM22_calponin"/>
</dbReference>
<dbReference type="InterPro" id="IPR036872">
    <property type="entry name" value="CH_dom_sf"/>
</dbReference>
<proteinExistence type="predicted"/>
<evidence type="ECO:0000259" key="1">
    <source>
        <dbReference type="PROSITE" id="PS50021"/>
    </source>
</evidence>